<name>A0A0K8RDC4_IXORI</name>
<dbReference type="AlphaFoldDB" id="A0A0K8RDC4"/>
<feature type="signal peptide" evidence="1">
    <location>
        <begin position="1"/>
        <end position="23"/>
    </location>
</feature>
<reference evidence="2" key="1">
    <citation type="submission" date="2012-12" db="EMBL/GenBank/DDBJ databases">
        <title>Identification and characterization of a phenylalanine ammonia-lyase gene family in Isatis indigotica Fort.</title>
        <authorList>
            <person name="Liu Q."/>
            <person name="Chen J."/>
            <person name="Zhou X."/>
            <person name="Di P."/>
            <person name="Xiao Y."/>
            <person name="Xuan H."/>
            <person name="Zhang L."/>
            <person name="Chen W."/>
        </authorList>
    </citation>
    <scope>NUCLEOTIDE SEQUENCE</scope>
    <source>
        <tissue evidence="2">Salivary gland</tissue>
    </source>
</reference>
<keyword evidence="1" id="KW-0732">Signal</keyword>
<accession>A0A0K8RDC4</accession>
<protein>
    <submittedName>
        <fullName evidence="2">Putative salivary lipocalin</fullName>
    </submittedName>
</protein>
<evidence type="ECO:0000313" key="2">
    <source>
        <dbReference type="EMBL" id="JAA69120.1"/>
    </source>
</evidence>
<feature type="chain" id="PRO_5005517564" evidence="1">
    <location>
        <begin position="24"/>
        <end position="98"/>
    </location>
</feature>
<organism evidence="2">
    <name type="scientific">Ixodes ricinus</name>
    <name type="common">Common tick</name>
    <name type="synonym">Acarus ricinus</name>
    <dbReference type="NCBI Taxonomy" id="34613"/>
    <lineage>
        <taxon>Eukaryota</taxon>
        <taxon>Metazoa</taxon>
        <taxon>Ecdysozoa</taxon>
        <taxon>Arthropoda</taxon>
        <taxon>Chelicerata</taxon>
        <taxon>Arachnida</taxon>
        <taxon>Acari</taxon>
        <taxon>Parasitiformes</taxon>
        <taxon>Ixodida</taxon>
        <taxon>Ixodoidea</taxon>
        <taxon>Ixodidae</taxon>
        <taxon>Ixodinae</taxon>
        <taxon>Ixodes</taxon>
    </lineage>
</organism>
<evidence type="ECO:0000256" key="1">
    <source>
        <dbReference type="SAM" id="SignalP"/>
    </source>
</evidence>
<dbReference type="EMBL" id="GADI01004688">
    <property type="protein sequence ID" value="JAA69120.1"/>
    <property type="molecule type" value="mRNA"/>
</dbReference>
<sequence>MAGQILTVFCIISAAILLPEVHSRAHQTNYDAAAEILIPKRYSMKYRSLLDDRTIREARYCVSLLFTSAQFGVVEAVLRYKSTLQSQYINKIGSIIDS</sequence>
<proteinExistence type="evidence at transcript level"/>